<keyword evidence="2" id="KW-0449">Lipoprotein</keyword>
<feature type="chain" id="PRO_5016877713" evidence="1">
    <location>
        <begin position="21"/>
        <end position="494"/>
    </location>
</feature>
<dbReference type="RefSeq" id="WP_114459316.1">
    <property type="nucleotide sequence ID" value="NZ_QPIW01000001.1"/>
</dbReference>
<dbReference type="InterPro" id="IPR041662">
    <property type="entry name" value="SusD-like_2"/>
</dbReference>
<accession>A0A369IG73</accession>
<name>A0A369IG73_9BACT</name>
<dbReference type="OrthoDB" id="843771at2"/>
<sequence length="494" mass="55536">MKIVQKPYIFALLMALFVSACTSNFEEINTDPNRPEKVNPGVILGQMQYRIVNSSISAARNFTHELMQVHAPRASTSGQGVHRYAVSPGAGVWSGFYQNLTDIEDIYKVADELKENNYKAIALVYKCWAYSILTDLYGDVPYSQAIKATESNFKPSFDKQKDIYTQILKDLETANGLFDDTKVLTFGGDLVYNANVLTGTKNVGIQRWKKFANSLKLRLLLRLLKRDGELNIKEQITAMLADATKYPTFSATADDAIFRYPGTFPYFNPYYNARTLDWRDGTYFTEFFLESMNATQDPRRAIWAIPITVGGVPTFRGIQSGYPTTLEYVVGQNSSYTDALKTLPQLGVMMTYAEVEFIKAELALKGYTTGKTPKAHYEAGITSSMVQWGATMPATFLTQKGVAYDATATSDKQLEQIMLQKYYAYFFVDYQAWFEKRRTGYPVLPRGTGIPAENKFPSRVPYPTYLQSLNPEGLAAAVASVGADDSNTKVWWEK</sequence>
<evidence type="ECO:0000313" key="3">
    <source>
        <dbReference type="Proteomes" id="UP000253141"/>
    </source>
</evidence>
<gene>
    <name evidence="2" type="ORF">DVG78_01625</name>
</gene>
<dbReference type="SUPFAM" id="SSF48452">
    <property type="entry name" value="TPR-like"/>
    <property type="match status" value="1"/>
</dbReference>
<comment type="caution">
    <text evidence="2">The sequence shown here is derived from an EMBL/GenBank/DDBJ whole genome shotgun (WGS) entry which is preliminary data.</text>
</comment>
<keyword evidence="1" id="KW-0732">Signal</keyword>
<dbReference type="AlphaFoldDB" id="A0A369IG73"/>
<dbReference type="Gene3D" id="1.25.40.390">
    <property type="match status" value="1"/>
</dbReference>
<dbReference type="PROSITE" id="PS51257">
    <property type="entry name" value="PROKAR_LIPOPROTEIN"/>
    <property type="match status" value="1"/>
</dbReference>
<reference evidence="2 3" key="1">
    <citation type="submission" date="2018-07" db="EMBL/GenBank/DDBJ databases">
        <title>Genome analysis of Runella aurantiaca.</title>
        <authorList>
            <person name="Yang X."/>
        </authorList>
    </citation>
    <scope>NUCLEOTIDE SEQUENCE [LARGE SCALE GENOMIC DNA]</scope>
    <source>
        <strain evidence="2 3">YX9</strain>
    </source>
</reference>
<dbReference type="EMBL" id="QPIW01000001">
    <property type="protein sequence ID" value="RDB07780.1"/>
    <property type="molecule type" value="Genomic_DNA"/>
</dbReference>
<feature type="signal peptide" evidence="1">
    <location>
        <begin position="1"/>
        <end position="20"/>
    </location>
</feature>
<dbReference type="Proteomes" id="UP000253141">
    <property type="component" value="Unassembled WGS sequence"/>
</dbReference>
<dbReference type="InterPro" id="IPR011990">
    <property type="entry name" value="TPR-like_helical_dom_sf"/>
</dbReference>
<proteinExistence type="predicted"/>
<evidence type="ECO:0000256" key="1">
    <source>
        <dbReference type="SAM" id="SignalP"/>
    </source>
</evidence>
<evidence type="ECO:0000313" key="2">
    <source>
        <dbReference type="EMBL" id="RDB07780.1"/>
    </source>
</evidence>
<keyword evidence="3" id="KW-1185">Reference proteome</keyword>
<dbReference type="Pfam" id="PF12771">
    <property type="entry name" value="SusD-like_2"/>
    <property type="match status" value="1"/>
</dbReference>
<organism evidence="2 3">
    <name type="scientific">Runella aurantiaca</name>
    <dbReference type="NCBI Taxonomy" id="2282308"/>
    <lineage>
        <taxon>Bacteria</taxon>
        <taxon>Pseudomonadati</taxon>
        <taxon>Bacteroidota</taxon>
        <taxon>Cytophagia</taxon>
        <taxon>Cytophagales</taxon>
        <taxon>Spirosomataceae</taxon>
        <taxon>Runella</taxon>
    </lineage>
</organism>
<protein>
    <submittedName>
        <fullName evidence="2">SusD/RagB family nutrient-binding outer membrane lipoprotein</fullName>
    </submittedName>
</protein>